<sequence length="187" mass="20995">MAWTQTQQQKHLQQQQQQNHSDPMTTQRQAAHLSNDNASAMEPLAFERDTRTASSLDQYFANLQDCCPPAAPLVLVSDPARSPPSLLRKVPPGHSDSSLLRKSADEPFDRWSAQLLQERSSRRPVPAASRRQQLRRYNSMDAKSDVAPSLPQSKPSPYVQRAALPSMLSQLPYSAQHLPLLFQDTLL</sequence>
<feature type="region of interest" description="Disordered" evidence="1">
    <location>
        <begin position="118"/>
        <end position="157"/>
    </location>
</feature>
<dbReference type="EMBL" id="HBEF01009461">
    <property type="protein sequence ID" value="CAD8333863.1"/>
    <property type="molecule type" value="Transcribed_RNA"/>
</dbReference>
<protein>
    <submittedName>
        <fullName evidence="2">Uncharacterized protein</fullName>
    </submittedName>
</protein>
<accession>A0A7R9ZKR0</accession>
<feature type="region of interest" description="Disordered" evidence="1">
    <location>
        <begin position="1"/>
        <end position="41"/>
    </location>
</feature>
<feature type="region of interest" description="Disordered" evidence="1">
    <location>
        <begin position="84"/>
        <end position="103"/>
    </location>
</feature>
<evidence type="ECO:0000313" key="2">
    <source>
        <dbReference type="EMBL" id="CAD8333863.1"/>
    </source>
</evidence>
<dbReference type="AlphaFoldDB" id="A0A7R9ZKR0"/>
<organism evidence="2">
    <name type="scientific">Craspedostauros australis</name>
    <dbReference type="NCBI Taxonomy" id="1486917"/>
    <lineage>
        <taxon>Eukaryota</taxon>
        <taxon>Sar</taxon>
        <taxon>Stramenopiles</taxon>
        <taxon>Ochrophyta</taxon>
        <taxon>Bacillariophyta</taxon>
        <taxon>Bacillariophyceae</taxon>
        <taxon>Bacillariophycidae</taxon>
        <taxon>Naviculales</taxon>
        <taxon>Naviculaceae</taxon>
        <taxon>Craspedostauros</taxon>
    </lineage>
</organism>
<evidence type="ECO:0000256" key="1">
    <source>
        <dbReference type="SAM" id="MobiDB-lite"/>
    </source>
</evidence>
<gene>
    <name evidence="2" type="ORF">CAUS1442_LOCUS5968</name>
</gene>
<feature type="compositionally biased region" description="Low complexity" evidence="1">
    <location>
        <begin position="1"/>
        <end position="18"/>
    </location>
</feature>
<feature type="compositionally biased region" description="Polar residues" evidence="1">
    <location>
        <begin position="19"/>
        <end position="38"/>
    </location>
</feature>
<proteinExistence type="predicted"/>
<name>A0A7R9ZKR0_9STRA</name>
<reference evidence="2" key="1">
    <citation type="submission" date="2021-01" db="EMBL/GenBank/DDBJ databases">
        <authorList>
            <person name="Corre E."/>
            <person name="Pelletier E."/>
            <person name="Niang G."/>
            <person name="Scheremetjew M."/>
            <person name="Finn R."/>
            <person name="Kale V."/>
            <person name="Holt S."/>
            <person name="Cochrane G."/>
            <person name="Meng A."/>
            <person name="Brown T."/>
            <person name="Cohen L."/>
        </authorList>
    </citation>
    <scope>NUCLEOTIDE SEQUENCE</scope>
    <source>
        <strain evidence="2">CCMP3328</strain>
    </source>
</reference>